<feature type="signal peptide" evidence="2">
    <location>
        <begin position="1"/>
        <end position="24"/>
    </location>
</feature>
<name>A0AAC9NRG2_9ALTE</name>
<sequence length="217" mass="23016">MKIVRKMKFLVGSLLLLSSSMASASLITVDGFEADALQLSTTFEEFYNFDNGNTWSANTGLEQANSVVAFMAETATDTALFLIFGGLGGDAGSADFDISGTNGAVTFADDSAEMPTGTNVLFNYAADKTDGLIFSGLSDPFWSIDIVFNALSGIDSLVFYTFDQQGVSSVLFETSDTPTNLSISGAPDTSNITQVSAPMTSALMLSALGFLLFRRKR</sequence>
<keyword evidence="1" id="KW-0472">Membrane</keyword>
<evidence type="ECO:0000313" key="3">
    <source>
        <dbReference type="EMBL" id="APD89611.1"/>
    </source>
</evidence>
<evidence type="ECO:0008006" key="5">
    <source>
        <dbReference type="Google" id="ProtNLM"/>
    </source>
</evidence>
<gene>
    <name evidence="3" type="ORF">BM524_07275</name>
</gene>
<keyword evidence="2" id="KW-0732">Signal</keyword>
<evidence type="ECO:0000256" key="1">
    <source>
        <dbReference type="SAM" id="Phobius"/>
    </source>
</evidence>
<accession>A0AAC9NRG2</accession>
<organism evidence="3 4">
    <name type="scientific">Alteromonas mediterranea</name>
    <dbReference type="NCBI Taxonomy" id="314275"/>
    <lineage>
        <taxon>Bacteria</taxon>
        <taxon>Pseudomonadati</taxon>
        <taxon>Pseudomonadota</taxon>
        <taxon>Gammaproteobacteria</taxon>
        <taxon>Alteromonadales</taxon>
        <taxon>Alteromonadaceae</taxon>
        <taxon>Alteromonas/Salinimonas group</taxon>
        <taxon>Alteromonas</taxon>
    </lineage>
</organism>
<evidence type="ECO:0000256" key="2">
    <source>
        <dbReference type="SAM" id="SignalP"/>
    </source>
</evidence>
<evidence type="ECO:0000313" key="4">
    <source>
        <dbReference type="Proteomes" id="UP000182101"/>
    </source>
</evidence>
<feature type="transmembrane region" description="Helical" evidence="1">
    <location>
        <begin position="195"/>
        <end position="213"/>
    </location>
</feature>
<feature type="chain" id="PRO_5041919158" description="PEP-CTERM sorting domain-containing protein" evidence="2">
    <location>
        <begin position="25"/>
        <end position="217"/>
    </location>
</feature>
<dbReference type="Proteomes" id="UP000182101">
    <property type="component" value="Chromosome"/>
</dbReference>
<dbReference type="AlphaFoldDB" id="A0AAC9NRG2"/>
<dbReference type="EMBL" id="CP018024">
    <property type="protein sequence ID" value="APD89611.1"/>
    <property type="molecule type" value="Genomic_DNA"/>
</dbReference>
<protein>
    <recommendedName>
        <fullName evidence="5">PEP-CTERM sorting domain-containing protein</fullName>
    </recommendedName>
</protein>
<keyword evidence="1" id="KW-1133">Transmembrane helix</keyword>
<dbReference type="RefSeq" id="WP_071959027.1">
    <property type="nucleotide sequence ID" value="NZ_CP018024.1"/>
</dbReference>
<keyword evidence="1" id="KW-0812">Transmembrane</keyword>
<proteinExistence type="predicted"/>
<reference evidence="3 4" key="1">
    <citation type="submission" date="2016-11" db="EMBL/GenBank/DDBJ databases">
        <title>Networking in microbes: conjugative elements and plasmids in the genus Alteromonas.</title>
        <authorList>
            <person name="Lopez-Perez M."/>
            <person name="Ramon-Marco N."/>
            <person name="Rodriguez-Valera F."/>
        </authorList>
    </citation>
    <scope>NUCLEOTIDE SEQUENCE [LARGE SCALE GENOMIC DNA]</scope>
    <source>
        <strain evidence="3 4">CP48</strain>
    </source>
</reference>